<dbReference type="Pfam" id="PF00149">
    <property type="entry name" value="Metallophos"/>
    <property type="match status" value="1"/>
</dbReference>
<evidence type="ECO:0000313" key="12">
    <source>
        <dbReference type="Proteomes" id="UP001470230"/>
    </source>
</evidence>
<keyword evidence="2" id="KW-0479">Metal-binding</keyword>
<feature type="compositionally biased region" description="Basic and acidic residues" evidence="9">
    <location>
        <begin position="404"/>
        <end position="416"/>
    </location>
</feature>
<dbReference type="InterPro" id="IPR004843">
    <property type="entry name" value="Calcineurin-like_PHP"/>
</dbReference>
<accession>A0ABR2JXE7</accession>
<evidence type="ECO:0000256" key="6">
    <source>
        <dbReference type="ARBA" id="ARBA00047761"/>
    </source>
</evidence>
<evidence type="ECO:0000256" key="7">
    <source>
        <dbReference type="ARBA" id="ARBA00048336"/>
    </source>
</evidence>
<dbReference type="EC" id="3.1.3.16" evidence="8"/>
<dbReference type="SUPFAM" id="SSF56300">
    <property type="entry name" value="Metallo-dependent phosphatases"/>
    <property type="match status" value="1"/>
</dbReference>
<evidence type="ECO:0000256" key="3">
    <source>
        <dbReference type="ARBA" id="ARBA00022801"/>
    </source>
</evidence>
<dbReference type="PANTHER" id="PTHR11668:SF300">
    <property type="entry name" value="SERINE_THREONINE-PROTEIN PHOSPHATASE"/>
    <property type="match status" value="1"/>
</dbReference>
<evidence type="ECO:0000256" key="4">
    <source>
        <dbReference type="ARBA" id="ARBA00022912"/>
    </source>
</evidence>
<comment type="cofactor">
    <cofactor evidence="1">
        <name>Mn(2+)</name>
        <dbReference type="ChEBI" id="CHEBI:29035"/>
    </cofactor>
</comment>
<dbReference type="Gene3D" id="3.60.21.10">
    <property type="match status" value="1"/>
</dbReference>
<comment type="caution">
    <text evidence="11">The sequence shown here is derived from an EMBL/GenBank/DDBJ whole genome shotgun (WGS) entry which is preliminary data.</text>
</comment>
<evidence type="ECO:0000313" key="11">
    <source>
        <dbReference type="EMBL" id="KAK8883534.1"/>
    </source>
</evidence>
<protein>
    <recommendedName>
        <fullName evidence="8">Serine/threonine-protein phosphatase</fullName>
        <ecNumber evidence="8">3.1.3.16</ecNumber>
    </recommendedName>
</protein>
<proteinExistence type="inferred from homology"/>
<dbReference type="Proteomes" id="UP001470230">
    <property type="component" value="Unassembled WGS sequence"/>
</dbReference>
<comment type="catalytic activity">
    <reaction evidence="7 8">
        <text>O-phospho-L-threonyl-[protein] + H2O = L-threonyl-[protein] + phosphate</text>
        <dbReference type="Rhea" id="RHEA:47004"/>
        <dbReference type="Rhea" id="RHEA-COMP:11060"/>
        <dbReference type="Rhea" id="RHEA-COMP:11605"/>
        <dbReference type="ChEBI" id="CHEBI:15377"/>
        <dbReference type="ChEBI" id="CHEBI:30013"/>
        <dbReference type="ChEBI" id="CHEBI:43474"/>
        <dbReference type="ChEBI" id="CHEBI:61977"/>
        <dbReference type="EC" id="3.1.3.16"/>
    </reaction>
</comment>
<dbReference type="PANTHER" id="PTHR11668">
    <property type="entry name" value="SERINE/THREONINE PROTEIN PHOSPHATASE"/>
    <property type="match status" value="1"/>
</dbReference>
<organism evidence="11 12">
    <name type="scientific">Tritrichomonas musculus</name>
    <dbReference type="NCBI Taxonomy" id="1915356"/>
    <lineage>
        <taxon>Eukaryota</taxon>
        <taxon>Metamonada</taxon>
        <taxon>Parabasalia</taxon>
        <taxon>Tritrichomonadida</taxon>
        <taxon>Tritrichomonadidae</taxon>
        <taxon>Tritrichomonas</taxon>
    </lineage>
</organism>
<keyword evidence="12" id="KW-1185">Reference proteome</keyword>
<name>A0ABR2JXE7_9EUKA</name>
<keyword evidence="3 8" id="KW-0378">Hydrolase</keyword>
<feature type="domain" description="Serine/threonine specific protein phosphatases" evidence="10">
    <location>
        <begin position="130"/>
        <end position="135"/>
    </location>
</feature>
<dbReference type="InterPro" id="IPR006186">
    <property type="entry name" value="Ser/Thr-sp_prot-phosphatase"/>
</dbReference>
<reference evidence="11 12" key="1">
    <citation type="submission" date="2024-04" db="EMBL/GenBank/DDBJ databases">
        <title>Tritrichomonas musculus Genome.</title>
        <authorList>
            <person name="Alves-Ferreira E."/>
            <person name="Grigg M."/>
            <person name="Lorenzi H."/>
            <person name="Galac M."/>
        </authorList>
    </citation>
    <scope>NUCLEOTIDE SEQUENCE [LARGE SCALE GENOMIC DNA]</scope>
    <source>
        <strain evidence="11 12">EAF2021</strain>
    </source>
</reference>
<evidence type="ECO:0000256" key="2">
    <source>
        <dbReference type="ARBA" id="ARBA00022723"/>
    </source>
</evidence>
<dbReference type="SMART" id="SM00156">
    <property type="entry name" value="PP2Ac"/>
    <property type="match status" value="1"/>
</dbReference>
<sequence length="495" mass="56846">MTEHASYIYTTYSEYLSLSNDQILQVGWNNIEDSNPIPSFDESLLINLCADAKNIFENEDILLKINGDTTFVGDIHGSFHDLLRILNYVAATPNKILFLGDYVDRGNFSLECITLLFTYKVLYPDKYFLLRGNHEFDSSCCQYGFKKEILNYHNPQKIDKSPSKPIPTNYDPTHINLDEELKKASKKSESPEKLCDTYFANHVNIYCYKYTENLYDSFIEAFSYLPIAAIVNNTTFCIHGGLSPQLDKIEKIESIKRPIYDFDQNQLLTDLLWSDPSPDIEHFFCDNPRGMGKLFNKTATLTFLKNNNLQRIVRAHECINKGFDLKFSEKCITVFSASSYDKDLGNKSSIIELFEKDDTLDSIIFSPINRLKKFDTFYYKVKSFENSEQKAPVLARYMSGPMYDSDKSEQNSDHSKSLANKKTSSRRRASFSLKIPFNTGLKLGNIKSNCPFSPKDSSHNNIPHLNNWRFSDESARESSLTNRACLPTLSKKFNV</sequence>
<feature type="region of interest" description="Disordered" evidence="9">
    <location>
        <begin position="404"/>
        <end position="427"/>
    </location>
</feature>
<evidence type="ECO:0000256" key="1">
    <source>
        <dbReference type="ARBA" id="ARBA00001936"/>
    </source>
</evidence>
<evidence type="ECO:0000256" key="8">
    <source>
        <dbReference type="RuleBase" id="RU004273"/>
    </source>
</evidence>
<comment type="similarity">
    <text evidence="8">Belongs to the PPP phosphatase family.</text>
</comment>
<dbReference type="PRINTS" id="PR00114">
    <property type="entry name" value="STPHPHTASE"/>
</dbReference>
<gene>
    <name evidence="11" type="ORF">M9Y10_042628</name>
</gene>
<evidence type="ECO:0000259" key="10">
    <source>
        <dbReference type="PROSITE" id="PS00125"/>
    </source>
</evidence>
<keyword evidence="4" id="KW-0904">Protein phosphatase</keyword>
<dbReference type="PROSITE" id="PS00125">
    <property type="entry name" value="SER_THR_PHOSPHATASE"/>
    <property type="match status" value="1"/>
</dbReference>
<dbReference type="EMBL" id="JAPFFF010000008">
    <property type="protein sequence ID" value="KAK8883534.1"/>
    <property type="molecule type" value="Genomic_DNA"/>
</dbReference>
<evidence type="ECO:0000256" key="5">
    <source>
        <dbReference type="ARBA" id="ARBA00023211"/>
    </source>
</evidence>
<evidence type="ECO:0000256" key="9">
    <source>
        <dbReference type="SAM" id="MobiDB-lite"/>
    </source>
</evidence>
<dbReference type="CDD" id="cd00144">
    <property type="entry name" value="MPP_PPP_family"/>
    <property type="match status" value="1"/>
</dbReference>
<dbReference type="InterPro" id="IPR050341">
    <property type="entry name" value="PP1_catalytic_subunit"/>
</dbReference>
<comment type="catalytic activity">
    <reaction evidence="6">
        <text>O-phospho-L-seryl-[protein] + H2O = L-seryl-[protein] + phosphate</text>
        <dbReference type="Rhea" id="RHEA:20629"/>
        <dbReference type="Rhea" id="RHEA-COMP:9863"/>
        <dbReference type="Rhea" id="RHEA-COMP:11604"/>
        <dbReference type="ChEBI" id="CHEBI:15377"/>
        <dbReference type="ChEBI" id="CHEBI:29999"/>
        <dbReference type="ChEBI" id="CHEBI:43474"/>
        <dbReference type="ChEBI" id="CHEBI:83421"/>
        <dbReference type="EC" id="3.1.3.16"/>
    </reaction>
</comment>
<dbReference type="InterPro" id="IPR029052">
    <property type="entry name" value="Metallo-depent_PP-like"/>
</dbReference>
<keyword evidence="5" id="KW-0464">Manganese</keyword>